<keyword evidence="10 13" id="KW-0675">Receptor</keyword>
<evidence type="ECO:0000256" key="5">
    <source>
        <dbReference type="ARBA" id="ARBA00022737"/>
    </source>
</evidence>
<dbReference type="RefSeq" id="XP_032831291.1">
    <property type="nucleotide sequence ID" value="XM_032975400.1"/>
</dbReference>
<dbReference type="Pfam" id="PF20806">
    <property type="entry name" value="Integrin_A_Ig_3"/>
    <property type="match status" value="1"/>
</dbReference>
<name>A0AAJ7XEB4_PETMA</name>
<dbReference type="Gene3D" id="2.60.40.1530">
    <property type="entry name" value="ntegrin, alpha v. Chain A, domain 4"/>
    <property type="match status" value="1"/>
</dbReference>
<dbReference type="SUPFAM" id="SSF69179">
    <property type="entry name" value="Integrin domains"/>
    <property type="match status" value="3"/>
</dbReference>
<sequence>MMMLLLLMMMMLLPLQLGSYFGAALCVGDVNGDSLSDLLVGAPFHSDLRDEGRVFVFLSRGGGAMLEMPTPLQGDNAYNARFGEAMVNLGDLDHDHYPEFAIGAPNEDDNGGAVYVYHGSAHGIAAKYSQRISGRGIHPSLRMFGQSLAGGLDLDDNGFADLAVGAYGSNAAVLIRARPVVDVSASVVLPRGINVTGPGCGRGGRGAHCFTASVCLSYSGPGLTRSLDMRYELIADSVKQHSGLPVRLSLESAEGASSVPGSVRLTIHEQRCLQHVAYVKGKVNDVVAPLVFEVRYSLAHGETAEGERRGASRRRRSDSPGGGNNTGSSGSSGGGGGGGGGGDDDDDDLPALRPVIRWRERHRDSARSVTKFERNCHTDVCPADLRVNGTLVLPRLLSDRPYLVVGEVHSLRVNLSLGNVGEDAFDPTLRMHFHRDLFLVNAWDTEEEKALSCEVLEGNLLQCSVGFPFLKSHTKREVSVLFDSSQLSGEDDLLEFSAQITSQNIEHNETLDDNQELLSIPLRYEVDTTLHGSVSQTSILYGGDLSDREAVALPGQPCHFQWLNFTFQALNLGPSQAPGAFLEVLIPSRLHPEGPHALQLHEVQVSPGGGSCLGPALGAVCVTPEQHSESVYQLFSFFSKSGRKLLDCASWPEGCVAVRCELGPFAPGETPSVSVKALLNTDILQQESSSVIQFSARAELRVPHSDRVVELSTGAPGTIAVVFEALHDLRPRGFIAVWIIAISLIIGLLILILLIVLLWKLGFFKRNLKEELEMQRARKKSWDWVKMAE</sequence>
<dbReference type="InterPro" id="IPR032695">
    <property type="entry name" value="Integrin_dom_sf"/>
</dbReference>
<protein>
    <submittedName>
        <fullName evidence="19">Integrin alpha-9-like isoform X1</fullName>
    </submittedName>
</protein>
<keyword evidence="18" id="KW-1185">Reference proteome</keyword>
<keyword evidence="8 13" id="KW-0401">Integrin</keyword>
<feature type="domain" description="Integrin alpha third immunoglobulin-like" evidence="17">
    <location>
        <begin position="634"/>
        <end position="721"/>
    </location>
</feature>
<dbReference type="AlphaFoldDB" id="A0AAJ7XEB4"/>
<organism evidence="18 19">
    <name type="scientific">Petromyzon marinus</name>
    <name type="common">Sea lamprey</name>
    <dbReference type="NCBI Taxonomy" id="7757"/>
    <lineage>
        <taxon>Eukaryota</taxon>
        <taxon>Metazoa</taxon>
        <taxon>Chordata</taxon>
        <taxon>Craniata</taxon>
        <taxon>Vertebrata</taxon>
        <taxon>Cyclostomata</taxon>
        <taxon>Hyperoartia</taxon>
        <taxon>Petromyzontiformes</taxon>
        <taxon>Petromyzontidae</taxon>
        <taxon>Petromyzon</taxon>
    </lineage>
</organism>
<evidence type="ECO:0000256" key="2">
    <source>
        <dbReference type="ARBA" id="ARBA00008054"/>
    </source>
</evidence>
<dbReference type="Gene3D" id="2.60.40.1460">
    <property type="entry name" value="Integrin domains. Chain A, domain 2"/>
    <property type="match status" value="1"/>
</dbReference>
<evidence type="ECO:0000313" key="18">
    <source>
        <dbReference type="Proteomes" id="UP001318040"/>
    </source>
</evidence>
<dbReference type="GO" id="GO:0033627">
    <property type="term" value="P:cell adhesion mediated by integrin"/>
    <property type="evidence" value="ECO:0007669"/>
    <property type="project" value="TreeGrafter"/>
</dbReference>
<evidence type="ECO:0000256" key="4">
    <source>
        <dbReference type="ARBA" id="ARBA00022729"/>
    </source>
</evidence>
<dbReference type="Pfam" id="PF00357">
    <property type="entry name" value="Integrin_alpha"/>
    <property type="match status" value="1"/>
</dbReference>
<dbReference type="Pfam" id="PF20805">
    <property type="entry name" value="Integrin_A_Ig_2"/>
    <property type="match status" value="1"/>
</dbReference>
<dbReference type="GO" id="GO:0005178">
    <property type="term" value="F:integrin binding"/>
    <property type="evidence" value="ECO:0007669"/>
    <property type="project" value="TreeGrafter"/>
</dbReference>
<dbReference type="InterPro" id="IPR048286">
    <property type="entry name" value="Integrin_alpha_Ig-like_3"/>
</dbReference>
<dbReference type="Proteomes" id="UP001318040">
    <property type="component" value="Chromosome 56"/>
</dbReference>
<evidence type="ECO:0000256" key="7">
    <source>
        <dbReference type="ARBA" id="ARBA00022989"/>
    </source>
</evidence>
<evidence type="ECO:0000256" key="3">
    <source>
        <dbReference type="ARBA" id="ARBA00022692"/>
    </source>
</evidence>
<reference evidence="19" key="1">
    <citation type="submission" date="2025-08" db="UniProtKB">
        <authorList>
            <consortium name="RefSeq"/>
        </authorList>
    </citation>
    <scope>IDENTIFICATION</scope>
    <source>
        <tissue evidence="19">Sperm</tissue>
    </source>
</reference>
<feature type="region of interest" description="Disordered" evidence="14">
    <location>
        <begin position="302"/>
        <end position="354"/>
    </location>
</feature>
<feature type="chain" id="PRO_5042316764" evidence="13">
    <location>
        <begin position="19"/>
        <end position="789"/>
    </location>
</feature>
<dbReference type="GO" id="GO:0008305">
    <property type="term" value="C:integrin complex"/>
    <property type="evidence" value="ECO:0007669"/>
    <property type="project" value="InterPro"/>
</dbReference>
<dbReference type="PROSITE" id="PS00242">
    <property type="entry name" value="INTEGRIN_ALPHA"/>
    <property type="match status" value="1"/>
</dbReference>
<evidence type="ECO:0000256" key="9">
    <source>
        <dbReference type="ARBA" id="ARBA00023136"/>
    </source>
</evidence>
<keyword evidence="11" id="KW-0325">Glycoprotein</keyword>
<dbReference type="GO" id="GO:0007160">
    <property type="term" value="P:cell-matrix adhesion"/>
    <property type="evidence" value="ECO:0007669"/>
    <property type="project" value="TreeGrafter"/>
</dbReference>
<dbReference type="InterPro" id="IPR028994">
    <property type="entry name" value="Integrin_alpha_N"/>
</dbReference>
<dbReference type="PROSITE" id="PS51470">
    <property type="entry name" value="FG_GAP"/>
    <property type="match status" value="3"/>
</dbReference>
<comment type="similarity">
    <text evidence="2 13">Belongs to the integrin alpha chain family.</text>
</comment>
<dbReference type="GO" id="GO:0007229">
    <property type="term" value="P:integrin-mediated signaling pathway"/>
    <property type="evidence" value="ECO:0007669"/>
    <property type="project" value="UniProtKB-KW"/>
</dbReference>
<feature type="domain" description="Integrin alpha first immunoglubulin-like" evidence="15">
    <location>
        <begin position="177"/>
        <end position="304"/>
    </location>
</feature>
<dbReference type="InterPro" id="IPR013519">
    <property type="entry name" value="Int_alpha_beta-p"/>
</dbReference>
<dbReference type="PRINTS" id="PR01185">
    <property type="entry name" value="INTEGRINA"/>
</dbReference>
<evidence type="ECO:0000256" key="1">
    <source>
        <dbReference type="ARBA" id="ARBA00004479"/>
    </source>
</evidence>
<feature type="domain" description="Integrin alpha second immunoglobulin-like" evidence="16">
    <location>
        <begin position="376"/>
        <end position="514"/>
    </location>
</feature>
<evidence type="ECO:0000256" key="8">
    <source>
        <dbReference type="ARBA" id="ARBA00023037"/>
    </source>
</evidence>
<dbReference type="GO" id="GO:0098609">
    <property type="term" value="P:cell-cell adhesion"/>
    <property type="evidence" value="ECO:0007669"/>
    <property type="project" value="TreeGrafter"/>
</dbReference>
<evidence type="ECO:0000259" key="15">
    <source>
        <dbReference type="Pfam" id="PF08441"/>
    </source>
</evidence>
<gene>
    <name evidence="19" type="primary">LOC116954700</name>
</gene>
<feature type="repeat" description="FG-GAP" evidence="12">
    <location>
        <begin position="7"/>
        <end position="66"/>
    </location>
</feature>
<accession>A0AAJ7XEB4</accession>
<evidence type="ECO:0000256" key="6">
    <source>
        <dbReference type="ARBA" id="ARBA00022889"/>
    </source>
</evidence>
<evidence type="ECO:0000256" key="12">
    <source>
        <dbReference type="PROSITE-ProRule" id="PRU00803"/>
    </source>
</evidence>
<evidence type="ECO:0000259" key="17">
    <source>
        <dbReference type="Pfam" id="PF20806"/>
    </source>
</evidence>
<dbReference type="InterPro" id="IPR013517">
    <property type="entry name" value="FG-GAP"/>
</dbReference>
<keyword evidence="4 13" id="KW-0732">Signal</keyword>
<dbReference type="Gene3D" id="2.130.10.130">
    <property type="entry name" value="Integrin alpha, N-terminal"/>
    <property type="match status" value="1"/>
</dbReference>
<proteinExistence type="inferred from homology"/>
<dbReference type="Pfam" id="PF08441">
    <property type="entry name" value="Integrin_A_Ig_1"/>
    <property type="match status" value="1"/>
</dbReference>
<keyword evidence="6 13" id="KW-0130">Cell adhesion</keyword>
<keyword evidence="3 13" id="KW-0812">Transmembrane</keyword>
<dbReference type="SMART" id="SM00191">
    <property type="entry name" value="Int_alpha"/>
    <property type="match status" value="3"/>
</dbReference>
<dbReference type="PANTHER" id="PTHR23220:SF69">
    <property type="entry name" value="INTEGRIN ALPHA-9"/>
    <property type="match status" value="1"/>
</dbReference>
<feature type="signal peptide" evidence="13">
    <location>
        <begin position="1"/>
        <end position="18"/>
    </location>
</feature>
<evidence type="ECO:0000256" key="11">
    <source>
        <dbReference type="ARBA" id="ARBA00023180"/>
    </source>
</evidence>
<comment type="subcellular location">
    <subcellularLocation>
        <location evidence="1 13">Membrane</location>
        <topology evidence="1 13">Single-pass type I membrane protein</topology>
    </subcellularLocation>
</comment>
<evidence type="ECO:0000256" key="10">
    <source>
        <dbReference type="ARBA" id="ARBA00023170"/>
    </source>
</evidence>
<feature type="transmembrane region" description="Helical" evidence="13">
    <location>
        <begin position="735"/>
        <end position="759"/>
    </location>
</feature>
<dbReference type="InterPro" id="IPR000413">
    <property type="entry name" value="Integrin_alpha"/>
</dbReference>
<feature type="repeat" description="FG-GAP" evidence="12">
    <location>
        <begin position="67"/>
        <end position="126"/>
    </location>
</feature>
<dbReference type="InterPro" id="IPR048285">
    <property type="entry name" value="Integrin_alpha_Ig-like_2"/>
</dbReference>
<dbReference type="PANTHER" id="PTHR23220">
    <property type="entry name" value="INTEGRIN ALPHA"/>
    <property type="match status" value="1"/>
</dbReference>
<evidence type="ECO:0000256" key="13">
    <source>
        <dbReference type="RuleBase" id="RU003762"/>
    </source>
</evidence>
<feature type="compositionally biased region" description="Gly residues" evidence="14">
    <location>
        <begin position="320"/>
        <end position="341"/>
    </location>
</feature>
<dbReference type="KEGG" id="pmrn:116954700"/>
<feature type="repeat" description="FG-GAP" evidence="12">
    <location>
        <begin position="130"/>
        <end position="192"/>
    </location>
</feature>
<keyword evidence="9 13" id="KW-0472">Membrane</keyword>
<dbReference type="InterPro" id="IPR018184">
    <property type="entry name" value="Integrin_alpha_C_CS"/>
</dbReference>
<keyword evidence="7 13" id="KW-1133">Transmembrane helix</keyword>
<dbReference type="InterPro" id="IPR013649">
    <property type="entry name" value="Integrin_alpha_Ig-like_1"/>
</dbReference>
<dbReference type="SUPFAM" id="SSF69318">
    <property type="entry name" value="Integrin alpha N-terminal domain"/>
    <property type="match status" value="1"/>
</dbReference>
<evidence type="ECO:0000259" key="16">
    <source>
        <dbReference type="Pfam" id="PF20805"/>
    </source>
</evidence>
<evidence type="ECO:0000313" key="19">
    <source>
        <dbReference type="RefSeq" id="XP_032831291.1"/>
    </source>
</evidence>
<dbReference type="GO" id="GO:0009897">
    <property type="term" value="C:external side of plasma membrane"/>
    <property type="evidence" value="ECO:0007669"/>
    <property type="project" value="TreeGrafter"/>
</dbReference>
<dbReference type="Gene3D" id="2.60.40.1510">
    <property type="entry name" value="ntegrin, alpha v. Chain A, domain 3"/>
    <property type="match status" value="1"/>
</dbReference>
<evidence type="ECO:0000256" key="14">
    <source>
        <dbReference type="SAM" id="MobiDB-lite"/>
    </source>
</evidence>
<dbReference type="Pfam" id="PF01839">
    <property type="entry name" value="FG-GAP"/>
    <property type="match status" value="3"/>
</dbReference>
<keyword evidence="5" id="KW-0677">Repeat</keyword>
<dbReference type="Gene3D" id="1.20.5.930">
    <property type="entry name" value="Bicelle-embedded integrin alpha(iib) transmembrane segment"/>
    <property type="match status" value="1"/>
</dbReference>